<comment type="function">
    <text evidence="1 9">Component of the MICOS complex, a large protein complex of the mitochondrial inner membrane that plays crucial roles in the maintenance of crista junctions, inner membrane architecture, and formation of contact sites to the outer membrane.</text>
</comment>
<name>A0ABN8B2U4_CHISP</name>
<evidence type="ECO:0000256" key="8">
    <source>
        <dbReference type="ARBA" id="ARBA00023136"/>
    </source>
</evidence>
<reference evidence="10" key="1">
    <citation type="submission" date="2021-12" db="EMBL/GenBank/DDBJ databases">
        <authorList>
            <person name="King R."/>
        </authorList>
    </citation>
    <scope>NUCLEOTIDE SEQUENCE</scope>
</reference>
<dbReference type="EMBL" id="OU963913">
    <property type="protein sequence ID" value="CAH0402259.1"/>
    <property type="molecule type" value="Genomic_DNA"/>
</dbReference>
<comment type="similarity">
    <text evidence="3 9">Belongs to the MICOS complex subunit Mic10 family.</text>
</comment>
<evidence type="ECO:0000256" key="1">
    <source>
        <dbReference type="ARBA" id="ARBA00002689"/>
    </source>
</evidence>
<evidence type="ECO:0000256" key="2">
    <source>
        <dbReference type="ARBA" id="ARBA00004434"/>
    </source>
</evidence>
<evidence type="ECO:0000313" key="11">
    <source>
        <dbReference type="Proteomes" id="UP001153292"/>
    </source>
</evidence>
<comment type="subunit">
    <text evidence="9">Component of the mitochondrial contact site and cristae organizing system (MICOS) complex.</text>
</comment>
<dbReference type="InterPro" id="IPR007512">
    <property type="entry name" value="Mic10"/>
</dbReference>
<evidence type="ECO:0000256" key="5">
    <source>
        <dbReference type="ARBA" id="ARBA00022792"/>
    </source>
</evidence>
<evidence type="ECO:0000256" key="6">
    <source>
        <dbReference type="ARBA" id="ARBA00022989"/>
    </source>
</evidence>
<proteinExistence type="inferred from homology"/>
<accession>A0ABN8B2U4</accession>
<keyword evidence="4" id="KW-0812">Transmembrane</keyword>
<dbReference type="PANTHER" id="PTHR21304:SF0">
    <property type="entry name" value="MICOS COMPLEX SUBUNIT MIC10"/>
    <property type="match status" value="1"/>
</dbReference>
<keyword evidence="5 9" id="KW-0999">Mitochondrion inner membrane</keyword>
<evidence type="ECO:0000256" key="4">
    <source>
        <dbReference type="ARBA" id="ARBA00022692"/>
    </source>
</evidence>
<dbReference type="PANTHER" id="PTHR21304">
    <property type="entry name" value="MICOS COMPLEX SUBUNIT MIC10"/>
    <property type="match status" value="1"/>
</dbReference>
<gene>
    <name evidence="10" type="ORF">CHILSU_LOCUS5503</name>
</gene>
<keyword evidence="11" id="KW-1185">Reference proteome</keyword>
<evidence type="ECO:0000256" key="7">
    <source>
        <dbReference type="ARBA" id="ARBA00023128"/>
    </source>
</evidence>
<keyword evidence="6" id="KW-1133">Transmembrane helix</keyword>
<sequence length="92" mass="10446">MGNFFKLEISHITKKNPLSAVGLLIGSMMGSFFLRSARRWPMFIGGGLGFGMAYTNCEHSLNDYLLSMDPKACVIKRLNHRNFKQLTNGYQR</sequence>
<dbReference type="Proteomes" id="UP001153292">
    <property type="component" value="Chromosome 20"/>
</dbReference>
<comment type="subcellular location">
    <subcellularLocation>
        <location evidence="2 9">Mitochondrion inner membrane</location>
        <topology evidence="2 9">Single-pass membrane protein</topology>
    </subcellularLocation>
</comment>
<dbReference type="Pfam" id="PF04418">
    <property type="entry name" value="DUF543"/>
    <property type="match status" value="1"/>
</dbReference>
<evidence type="ECO:0000256" key="9">
    <source>
        <dbReference type="RuleBase" id="RU363011"/>
    </source>
</evidence>
<keyword evidence="7 9" id="KW-0496">Mitochondrion</keyword>
<keyword evidence="8" id="KW-0472">Membrane</keyword>
<evidence type="ECO:0000256" key="3">
    <source>
        <dbReference type="ARBA" id="ARBA00006792"/>
    </source>
</evidence>
<protein>
    <recommendedName>
        <fullName evidence="9">MICOS complex subunit MIC10</fullName>
    </recommendedName>
</protein>
<evidence type="ECO:0000313" key="10">
    <source>
        <dbReference type="EMBL" id="CAH0402259.1"/>
    </source>
</evidence>
<organism evidence="10 11">
    <name type="scientific">Chilo suppressalis</name>
    <name type="common">Asiatic rice borer moth</name>
    <dbReference type="NCBI Taxonomy" id="168631"/>
    <lineage>
        <taxon>Eukaryota</taxon>
        <taxon>Metazoa</taxon>
        <taxon>Ecdysozoa</taxon>
        <taxon>Arthropoda</taxon>
        <taxon>Hexapoda</taxon>
        <taxon>Insecta</taxon>
        <taxon>Pterygota</taxon>
        <taxon>Neoptera</taxon>
        <taxon>Endopterygota</taxon>
        <taxon>Lepidoptera</taxon>
        <taxon>Glossata</taxon>
        <taxon>Ditrysia</taxon>
        <taxon>Pyraloidea</taxon>
        <taxon>Crambidae</taxon>
        <taxon>Crambinae</taxon>
        <taxon>Chilo</taxon>
    </lineage>
</organism>